<accession>A0A0D5C2I9</accession>
<dbReference type="KEGG" id="nin:NADRNF5_0928"/>
<sequence length="63" mass="7241">MGTKINCKCTQCKCQKTFEIIETEELINLIQHGRLNSDQISFLKTRVGSEICKQCFVGDHHKN</sequence>
<dbReference type="STRING" id="1580092.NADRNF5_0928"/>
<name>A0A0D5C2I9_9ARCH</name>
<reference evidence="1 2" key="2">
    <citation type="journal article" date="2016" name="ISME J.">
        <title>Physiological and genomic characterization of two novel marine thaumarchaeal strains indicates niche differentiation.</title>
        <authorList>
            <person name="Bayer B."/>
            <person name="Vojvoda J."/>
            <person name="Offre P."/>
            <person name="Alves R.J."/>
            <person name="Elisabeth N.H."/>
            <person name="Garcia J.A."/>
            <person name="Volland J.M."/>
            <person name="Srivastava A."/>
            <person name="Schleper C."/>
            <person name="Herndl G.J."/>
        </authorList>
    </citation>
    <scope>NUCLEOTIDE SEQUENCE [LARGE SCALE GENOMIC DNA]</scope>
    <source>
        <strain evidence="1 2">NF5</strain>
    </source>
</reference>
<dbReference type="HOGENOM" id="CLU_2949479_0_0_2"/>
<organism evidence="1 2">
    <name type="scientific">Nitrosopumilus adriaticus</name>
    <dbReference type="NCBI Taxonomy" id="1580092"/>
    <lineage>
        <taxon>Archaea</taxon>
        <taxon>Nitrososphaerota</taxon>
        <taxon>Nitrososphaeria</taxon>
        <taxon>Nitrosopumilales</taxon>
        <taxon>Nitrosopumilaceae</taxon>
        <taxon>Nitrosopumilus</taxon>
    </lineage>
</organism>
<dbReference type="Proteomes" id="UP000032408">
    <property type="component" value="Chromosome"/>
</dbReference>
<dbReference type="AlphaFoldDB" id="A0A0D5C2I9"/>
<evidence type="ECO:0000313" key="1">
    <source>
        <dbReference type="EMBL" id="AJW70622.1"/>
    </source>
</evidence>
<evidence type="ECO:0000313" key="2">
    <source>
        <dbReference type="Proteomes" id="UP000032408"/>
    </source>
</evidence>
<reference evidence="2" key="1">
    <citation type="submission" date="2015-03" db="EMBL/GenBank/DDBJ databases">
        <title>Characterization of two novel Thaumarchaeota isolated from the Northern Adriatic Sea.</title>
        <authorList>
            <person name="Bayer B."/>
            <person name="Vojvoda J."/>
            <person name="Offre P."/>
            <person name="Srivastava A."/>
            <person name="Elisabeth N."/>
            <person name="Garcia J.A.L."/>
            <person name="Schleper C."/>
            <person name="Herndl G.J."/>
        </authorList>
    </citation>
    <scope>NUCLEOTIDE SEQUENCE [LARGE SCALE GENOMIC DNA]</scope>
    <source>
        <strain evidence="2">NF5</strain>
    </source>
</reference>
<protein>
    <submittedName>
        <fullName evidence="1">Uncharacterized protein</fullName>
    </submittedName>
</protein>
<proteinExistence type="predicted"/>
<gene>
    <name evidence="1" type="ORF">NADRNF5_0928</name>
</gene>
<keyword evidence="2" id="KW-1185">Reference proteome</keyword>
<dbReference type="EMBL" id="CP011070">
    <property type="protein sequence ID" value="AJW70622.1"/>
    <property type="molecule type" value="Genomic_DNA"/>
</dbReference>